<proteinExistence type="predicted"/>
<name>A0A9W5U1T7_9BACI</name>
<dbReference type="Pfam" id="PF13098">
    <property type="entry name" value="Thioredoxin_2"/>
    <property type="match status" value="1"/>
</dbReference>
<protein>
    <recommendedName>
        <fullName evidence="1">Thioredoxin-like fold domain-containing protein</fullName>
    </recommendedName>
</protein>
<organism evidence="2 3">
    <name type="scientific">Lentibacillus populi</name>
    <dbReference type="NCBI Taxonomy" id="1827502"/>
    <lineage>
        <taxon>Bacteria</taxon>
        <taxon>Bacillati</taxon>
        <taxon>Bacillota</taxon>
        <taxon>Bacilli</taxon>
        <taxon>Bacillales</taxon>
        <taxon>Bacillaceae</taxon>
        <taxon>Lentibacillus</taxon>
    </lineage>
</organism>
<sequence>MHLLLFTASTCPKCTIVKNFMQQQRIQPEVVSADKNRVLADRFQVFSVPTTILLTDDKTEIARSTGVNPNELLNMFQQFQGGTI</sequence>
<dbReference type="Proteomes" id="UP000621492">
    <property type="component" value="Unassembled WGS sequence"/>
</dbReference>
<dbReference type="InterPro" id="IPR036249">
    <property type="entry name" value="Thioredoxin-like_sf"/>
</dbReference>
<feature type="domain" description="Thioredoxin-like fold" evidence="1">
    <location>
        <begin position="3"/>
        <end position="71"/>
    </location>
</feature>
<dbReference type="CDD" id="cd02947">
    <property type="entry name" value="TRX_family"/>
    <property type="match status" value="1"/>
</dbReference>
<evidence type="ECO:0000259" key="1">
    <source>
        <dbReference type="Pfam" id="PF13098"/>
    </source>
</evidence>
<comment type="caution">
    <text evidence="2">The sequence shown here is derived from an EMBL/GenBank/DDBJ whole genome shotgun (WGS) entry which is preliminary data.</text>
</comment>
<dbReference type="SUPFAM" id="SSF52833">
    <property type="entry name" value="Thioredoxin-like"/>
    <property type="match status" value="1"/>
</dbReference>
<dbReference type="Gene3D" id="3.40.30.10">
    <property type="entry name" value="Glutaredoxin"/>
    <property type="match status" value="1"/>
</dbReference>
<reference evidence="2" key="2">
    <citation type="submission" date="2020-09" db="EMBL/GenBank/DDBJ databases">
        <authorList>
            <person name="Sun Q."/>
            <person name="Zhou Y."/>
        </authorList>
    </citation>
    <scope>NUCLEOTIDE SEQUENCE</scope>
    <source>
        <strain evidence="2">CGMCC 1.15454</strain>
    </source>
</reference>
<evidence type="ECO:0000313" key="3">
    <source>
        <dbReference type="Proteomes" id="UP000621492"/>
    </source>
</evidence>
<dbReference type="EMBL" id="BMJD01000056">
    <property type="protein sequence ID" value="GGB59772.1"/>
    <property type="molecule type" value="Genomic_DNA"/>
</dbReference>
<dbReference type="RefSeq" id="WP_188725820.1">
    <property type="nucleotide sequence ID" value="NZ_BMJD01000056.1"/>
</dbReference>
<evidence type="ECO:0000313" key="2">
    <source>
        <dbReference type="EMBL" id="GGB59772.1"/>
    </source>
</evidence>
<keyword evidence="3" id="KW-1185">Reference proteome</keyword>
<dbReference type="InterPro" id="IPR012336">
    <property type="entry name" value="Thioredoxin-like_fold"/>
</dbReference>
<reference evidence="2" key="1">
    <citation type="journal article" date="2014" name="Int. J. Syst. Evol. Microbiol.">
        <title>Complete genome sequence of Corynebacterium casei LMG S-19264T (=DSM 44701T), isolated from a smear-ripened cheese.</title>
        <authorList>
            <consortium name="US DOE Joint Genome Institute (JGI-PGF)"/>
            <person name="Walter F."/>
            <person name="Albersmeier A."/>
            <person name="Kalinowski J."/>
            <person name="Ruckert C."/>
        </authorList>
    </citation>
    <scope>NUCLEOTIDE SEQUENCE</scope>
    <source>
        <strain evidence="2">CGMCC 1.15454</strain>
    </source>
</reference>
<dbReference type="AlphaFoldDB" id="A0A9W5U1T7"/>
<gene>
    <name evidence="2" type="ORF">GCM10011409_41470</name>
</gene>
<accession>A0A9W5U1T7</accession>